<name>A0A5C3N0J0_9AGAM</name>
<evidence type="ECO:0000256" key="1">
    <source>
        <dbReference type="SAM" id="MobiDB-lite"/>
    </source>
</evidence>
<feature type="compositionally biased region" description="Basic and acidic residues" evidence="1">
    <location>
        <begin position="261"/>
        <end position="271"/>
    </location>
</feature>
<dbReference type="OrthoDB" id="5599874at2759"/>
<sequence>MTATSQPSTATTDSESPSSFAYRLLYKGALSLPDSHLTLDGLAFLLRRSTTAERLELENPLALALESLRGRPTLHFLGTARVRELWLDESASGDVVMYIHPDSFLTTVYFENILCLQPNLSDDERTEHGVRIGLGDDKSEIIVYGQKSSSSQLSLRVSRILPGRKLPRPDDPTPRKPPKHTLVSESDAASKKRRKEKEEDEAVRRAREIMLRGPKAGPSKLPARPAAKSTKSGDAGFKVPSLPPLGRSVSDPVAKGKGKGKSKELQHGDERMPEVEKANKMLVKTLTISHLSFAGMPKDHSEFKEVYEWIYRGVGFALRATMKSRPIDPGLVDKYVRAHAEMYISSSESTKGPEQAQPSTT</sequence>
<feature type="domain" description="Sld7 C-terminal" evidence="2">
    <location>
        <begin position="276"/>
        <end position="336"/>
    </location>
</feature>
<evidence type="ECO:0000259" key="2">
    <source>
        <dbReference type="Pfam" id="PF18596"/>
    </source>
</evidence>
<dbReference type="EMBL" id="ML213512">
    <property type="protein sequence ID" value="TFK50807.1"/>
    <property type="molecule type" value="Genomic_DNA"/>
</dbReference>
<proteinExistence type="predicted"/>
<dbReference type="AlphaFoldDB" id="A0A5C3N0J0"/>
<keyword evidence="4" id="KW-1185">Reference proteome</keyword>
<gene>
    <name evidence="3" type="ORF">OE88DRAFT_1735556</name>
</gene>
<organism evidence="3 4">
    <name type="scientific">Heliocybe sulcata</name>
    <dbReference type="NCBI Taxonomy" id="5364"/>
    <lineage>
        <taxon>Eukaryota</taxon>
        <taxon>Fungi</taxon>
        <taxon>Dikarya</taxon>
        <taxon>Basidiomycota</taxon>
        <taxon>Agaricomycotina</taxon>
        <taxon>Agaricomycetes</taxon>
        <taxon>Gloeophyllales</taxon>
        <taxon>Gloeophyllaceae</taxon>
        <taxon>Heliocybe</taxon>
    </lineage>
</organism>
<evidence type="ECO:0000313" key="4">
    <source>
        <dbReference type="Proteomes" id="UP000305948"/>
    </source>
</evidence>
<feature type="region of interest" description="Disordered" evidence="1">
    <location>
        <begin position="154"/>
        <end position="271"/>
    </location>
</feature>
<dbReference type="Pfam" id="PF18596">
    <property type="entry name" value="Sld7_C"/>
    <property type="match status" value="1"/>
</dbReference>
<protein>
    <recommendedName>
        <fullName evidence="2">Sld7 C-terminal domain-containing protein</fullName>
    </recommendedName>
</protein>
<dbReference type="InterPro" id="IPR041260">
    <property type="entry name" value="Sld7_C"/>
</dbReference>
<reference evidence="3 4" key="1">
    <citation type="journal article" date="2019" name="Nat. Ecol. Evol.">
        <title>Megaphylogeny resolves global patterns of mushroom evolution.</title>
        <authorList>
            <person name="Varga T."/>
            <person name="Krizsan K."/>
            <person name="Foldi C."/>
            <person name="Dima B."/>
            <person name="Sanchez-Garcia M."/>
            <person name="Sanchez-Ramirez S."/>
            <person name="Szollosi G.J."/>
            <person name="Szarkandi J.G."/>
            <person name="Papp V."/>
            <person name="Albert L."/>
            <person name="Andreopoulos W."/>
            <person name="Angelini C."/>
            <person name="Antonin V."/>
            <person name="Barry K.W."/>
            <person name="Bougher N.L."/>
            <person name="Buchanan P."/>
            <person name="Buyck B."/>
            <person name="Bense V."/>
            <person name="Catcheside P."/>
            <person name="Chovatia M."/>
            <person name="Cooper J."/>
            <person name="Damon W."/>
            <person name="Desjardin D."/>
            <person name="Finy P."/>
            <person name="Geml J."/>
            <person name="Haridas S."/>
            <person name="Hughes K."/>
            <person name="Justo A."/>
            <person name="Karasinski D."/>
            <person name="Kautmanova I."/>
            <person name="Kiss B."/>
            <person name="Kocsube S."/>
            <person name="Kotiranta H."/>
            <person name="LaButti K.M."/>
            <person name="Lechner B.E."/>
            <person name="Liimatainen K."/>
            <person name="Lipzen A."/>
            <person name="Lukacs Z."/>
            <person name="Mihaltcheva S."/>
            <person name="Morgado L.N."/>
            <person name="Niskanen T."/>
            <person name="Noordeloos M.E."/>
            <person name="Ohm R.A."/>
            <person name="Ortiz-Santana B."/>
            <person name="Ovrebo C."/>
            <person name="Racz N."/>
            <person name="Riley R."/>
            <person name="Savchenko A."/>
            <person name="Shiryaev A."/>
            <person name="Soop K."/>
            <person name="Spirin V."/>
            <person name="Szebenyi C."/>
            <person name="Tomsovsky M."/>
            <person name="Tulloss R.E."/>
            <person name="Uehling J."/>
            <person name="Grigoriev I.V."/>
            <person name="Vagvolgyi C."/>
            <person name="Papp T."/>
            <person name="Martin F.M."/>
            <person name="Miettinen O."/>
            <person name="Hibbett D.S."/>
            <person name="Nagy L.G."/>
        </authorList>
    </citation>
    <scope>NUCLEOTIDE SEQUENCE [LARGE SCALE GENOMIC DNA]</scope>
    <source>
        <strain evidence="3 4">OMC1185</strain>
    </source>
</reference>
<accession>A0A5C3N0J0</accession>
<dbReference type="Proteomes" id="UP000305948">
    <property type="component" value="Unassembled WGS sequence"/>
</dbReference>
<evidence type="ECO:0000313" key="3">
    <source>
        <dbReference type="EMBL" id="TFK50807.1"/>
    </source>
</evidence>